<name>A0A494UY23_9ACTN</name>
<keyword evidence="2" id="KW-1185">Reference proteome</keyword>
<gene>
    <name evidence="1" type="ORF">CNQ36_30455</name>
</gene>
<reference evidence="1 2" key="1">
    <citation type="submission" date="2017-09" db="EMBL/GenBank/DDBJ databases">
        <authorList>
            <person name="Zhang H."/>
            <person name="Hu S."/>
            <person name="Xu J."/>
            <person name="He Z."/>
        </authorList>
    </citation>
    <scope>NUCLEOTIDE SEQUENCE [LARGE SCALE GENOMIC DNA]</scope>
    <source>
        <strain evidence="1 2">TXX3120</strain>
        <plasmid evidence="1 2">p1</plasmid>
    </source>
</reference>
<dbReference type="RefSeq" id="WP_121548723.1">
    <property type="nucleotide sequence ID" value="NZ_CP023408.1"/>
</dbReference>
<protein>
    <recommendedName>
        <fullName evidence="3">DUF4265 domain-containing protein</fullName>
    </recommendedName>
</protein>
<geneLocation type="plasmid" evidence="1 2">
    <name>p1</name>
</geneLocation>
<organism evidence="1 2">
    <name type="scientific">Streptomyces fungicidicus</name>
    <dbReference type="NCBI Taxonomy" id="68203"/>
    <lineage>
        <taxon>Bacteria</taxon>
        <taxon>Bacillati</taxon>
        <taxon>Actinomycetota</taxon>
        <taxon>Actinomycetes</taxon>
        <taxon>Kitasatosporales</taxon>
        <taxon>Streptomycetaceae</taxon>
        <taxon>Streptomyces</taxon>
    </lineage>
</organism>
<sequence>MADIHELQLTLDLPGSLPPQDLALLRWHLGEEGGRQDDGYEYPLWADRGPALRVGGALVGELCSDGPEWALTVRQEAHPDEFDDLRRMVLWLGARTTTVGTVGYLRFYEAQVPDVLIAEAGAVRSAILRVEKVVESPAEVIPDPWG</sequence>
<dbReference type="Proteomes" id="UP000282170">
    <property type="component" value="Plasmid p1"/>
</dbReference>
<evidence type="ECO:0000313" key="1">
    <source>
        <dbReference type="EMBL" id="AYL39793.1"/>
    </source>
</evidence>
<dbReference type="AlphaFoldDB" id="A0A494UY23"/>
<keyword evidence="1" id="KW-0614">Plasmid</keyword>
<proteinExistence type="predicted"/>
<evidence type="ECO:0000313" key="2">
    <source>
        <dbReference type="Proteomes" id="UP000282170"/>
    </source>
</evidence>
<dbReference type="KEGG" id="sfug:CNQ36_30455"/>
<dbReference type="EMBL" id="CP023408">
    <property type="protein sequence ID" value="AYL39793.1"/>
    <property type="molecule type" value="Genomic_DNA"/>
</dbReference>
<evidence type="ECO:0008006" key="3">
    <source>
        <dbReference type="Google" id="ProtNLM"/>
    </source>
</evidence>
<accession>A0A494UY23</accession>